<evidence type="ECO:0000313" key="3">
    <source>
        <dbReference type="Proteomes" id="UP000717996"/>
    </source>
</evidence>
<proteinExistence type="predicted"/>
<dbReference type="AlphaFoldDB" id="A0A9P6YBB9"/>
<reference evidence="2" key="1">
    <citation type="journal article" date="2020" name="Microb. Genom.">
        <title>Genetic diversity of clinical and environmental Mucorales isolates obtained from an investigation of mucormycosis cases among solid organ transplant recipients.</title>
        <authorList>
            <person name="Nguyen M.H."/>
            <person name="Kaul D."/>
            <person name="Muto C."/>
            <person name="Cheng S.J."/>
            <person name="Richter R.A."/>
            <person name="Bruno V.M."/>
            <person name="Liu G."/>
            <person name="Beyhan S."/>
            <person name="Sundermann A.J."/>
            <person name="Mounaud S."/>
            <person name="Pasculle A.W."/>
            <person name="Nierman W.C."/>
            <person name="Driscoll E."/>
            <person name="Cumbie R."/>
            <person name="Clancy C.J."/>
            <person name="Dupont C.L."/>
        </authorList>
    </citation>
    <scope>NUCLEOTIDE SEQUENCE</scope>
    <source>
        <strain evidence="2">GL16</strain>
    </source>
</reference>
<gene>
    <name evidence="2" type="ORF">G6F51_006269</name>
</gene>
<evidence type="ECO:0000313" key="2">
    <source>
        <dbReference type="EMBL" id="KAG1544111.1"/>
    </source>
</evidence>
<evidence type="ECO:0000256" key="1">
    <source>
        <dbReference type="SAM" id="MobiDB-lite"/>
    </source>
</evidence>
<dbReference type="OrthoDB" id="2273862at2759"/>
<feature type="compositionally biased region" description="Low complexity" evidence="1">
    <location>
        <begin position="280"/>
        <end position="294"/>
    </location>
</feature>
<organism evidence="2 3">
    <name type="scientific">Rhizopus oryzae</name>
    <name type="common">Mucormycosis agent</name>
    <name type="synonym">Rhizopus arrhizus var. delemar</name>
    <dbReference type="NCBI Taxonomy" id="64495"/>
    <lineage>
        <taxon>Eukaryota</taxon>
        <taxon>Fungi</taxon>
        <taxon>Fungi incertae sedis</taxon>
        <taxon>Mucoromycota</taxon>
        <taxon>Mucoromycotina</taxon>
        <taxon>Mucoromycetes</taxon>
        <taxon>Mucorales</taxon>
        <taxon>Mucorineae</taxon>
        <taxon>Rhizopodaceae</taxon>
        <taxon>Rhizopus</taxon>
    </lineage>
</organism>
<comment type="caution">
    <text evidence="2">The sequence shown here is derived from an EMBL/GenBank/DDBJ whole genome shotgun (WGS) entry which is preliminary data.</text>
</comment>
<sequence>MISGNVYNKPNENQKSTIFNGFNSVLDLSNERKGANTQKLLFSVTEWRDLRQKYKLLVNWHPLESHITKKLNIIEKIARDKVKDVYKKSLRFQQHYCFTNDEIPFIIYSRLLKIIYHNPDCLELVNSDMSEEDYVVKVWDNIIEDILERINYQGNTVRMYSTDMKNSTAETALQATSTLDSLLALSRFLIEQQAALFAHTHPSDPTIKHLYHLAIMEHVSALQFESNYVNNLHTICTTNIKLLERNKANLVANIPDMRRATRGLNQGITYNEKLKRRYSSVEQESSQSSQSSLEMPENLALGHPSSDTQITPQELEKEKVLVKQCYASRTSKTMKWKDCWKKGRDMGLFKRYSNAILGYLKTKPFNNIASASPLHCSLLLLH</sequence>
<protein>
    <submittedName>
        <fullName evidence="2">Uncharacterized protein</fullName>
    </submittedName>
</protein>
<feature type="region of interest" description="Disordered" evidence="1">
    <location>
        <begin position="279"/>
        <end position="312"/>
    </location>
</feature>
<dbReference type="Proteomes" id="UP000717996">
    <property type="component" value="Unassembled WGS sequence"/>
</dbReference>
<name>A0A9P6YBB9_RHIOR</name>
<accession>A0A9P6YBB9</accession>
<dbReference type="EMBL" id="JAANIT010000836">
    <property type="protein sequence ID" value="KAG1544111.1"/>
    <property type="molecule type" value="Genomic_DNA"/>
</dbReference>